<comment type="caution">
    <text evidence="1">The sequence shown here is derived from an EMBL/GenBank/DDBJ whole genome shotgun (WGS) entry which is preliminary data.</text>
</comment>
<evidence type="ECO:0000313" key="2">
    <source>
        <dbReference type="Proteomes" id="UP000094974"/>
    </source>
</evidence>
<evidence type="ECO:0000313" key="1">
    <source>
        <dbReference type="EMBL" id="ODA08214.1"/>
    </source>
</evidence>
<protein>
    <submittedName>
        <fullName evidence="1">Uncharacterized protein</fullName>
    </submittedName>
</protein>
<sequence length="92" mass="10938">MNIIGAIQRVVDEVVENEYRHDECTPEFIVSLLYEKNLVQEFDERTDRDHSIILTVRHLGSCFSKVVFPQVTQVFGYDSLKEEMKYMYNRTM</sequence>
<gene>
    <name evidence="1" type="ORF">A7312_28025</name>
</gene>
<dbReference type="EMBL" id="LYND01000135">
    <property type="protein sequence ID" value="ODA08214.1"/>
    <property type="molecule type" value="Genomic_DNA"/>
</dbReference>
<keyword evidence="2" id="KW-1185">Reference proteome</keyword>
<reference evidence="2" key="1">
    <citation type="submission" date="2016-05" db="EMBL/GenBank/DDBJ databases">
        <title>Whole genome shotgun sequencing of cultured foodborne pathogen.</title>
        <authorList>
            <person name="Zheng J."/>
            <person name="Timme R."/>
            <person name="Allard M."/>
            <person name="Strain E."/>
            <person name="Luo Y."/>
            <person name="Brown E."/>
        </authorList>
    </citation>
    <scope>NUCLEOTIDE SEQUENCE [LARGE SCALE GENOMIC DNA]</scope>
    <source>
        <strain evidence="2">CFSAN034343</strain>
    </source>
</reference>
<proteinExistence type="predicted"/>
<accession>A0ABX2ZDW8</accession>
<dbReference type="RefSeq" id="WP_068940521.1">
    <property type="nucleotide sequence ID" value="NZ_LYND01000135.1"/>
</dbReference>
<dbReference type="Proteomes" id="UP000094974">
    <property type="component" value="Unassembled WGS sequence"/>
</dbReference>
<organism evidence="1 2">
    <name type="scientific">Paenibacillus polymyxa</name>
    <name type="common">Bacillus polymyxa</name>
    <dbReference type="NCBI Taxonomy" id="1406"/>
    <lineage>
        <taxon>Bacteria</taxon>
        <taxon>Bacillati</taxon>
        <taxon>Bacillota</taxon>
        <taxon>Bacilli</taxon>
        <taxon>Bacillales</taxon>
        <taxon>Paenibacillaceae</taxon>
        <taxon>Paenibacillus</taxon>
    </lineage>
</organism>
<name>A0ABX2ZDW8_PAEPO</name>